<name>A0A316DDM0_9BACL</name>
<sequence>MSKYGYRRERPQAPAVCVVNCKGCVWYSDNGGRPYCPFPCVKQDGWKAVGTSGEVEHMRVRATPKSS</sequence>
<protein>
    <submittedName>
        <fullName evidence="1">Uncharacterized protein</fullName>
    </submittedName>
</protein>
<evidence type="ECO:0000313" key="2">
    <source>
        <dbReference type="Proteomes" id="UP000245634"/>
    </source>
</evidence>
<dbReference type="Proteomes" id="UP000245634">
    <property type="component" value="Unassembled WGS sequence"/>
</dbReference>
<accession>A0A316DDM0</accession>
<dbReference type="EMBL" id="QGGL01000002">
    <property type="protein sequence ID" value="PWK16075.1"/>
    <property type="molecule type" value="Genomic_DNA"/>
</dbReference>
<organism evidence="1 2">
    <name type="scientific">Tumebacillus permanentifrigoris</name>
    <dbReference type="NCBI Taxonomy" id="378543"/>
    <lineage>
        <taxon>Bacteria</taxon>
        <taxon>Bacillati</taxon>
        <taxon>Bacillota</taxon>
        <taxon>Bacilli</taxon>
        <taxon>Bacillales</taxon>
        <taxon>Alicyclobacillaceae</taxon>
        <taxon>Tumebacillus</taxon>
    </lineage>
</organism>
<gene>
    <name evidence="1" type="ORF">C7459_102322</name>
</gene>
<comment type="caution">
    <text evidence="1">The sequence shown here is derived from an EMBL/GenBank/DDBJ whole genome shotgun (WGS) entry which is preliminary data.</text>
</comment>
<evidence type="ECO:0000313" key="1">
    <source>
        <dbReference type="EMBL" id="PWK16075.1"/>
    </source>
</evidence>
<dbReference type="AlphaFoldDB" id="A0A316DDM0"/>
<keyword evidence="2" id="KW-1185">Reference proteome</keyword>
<proteinExistence type="predicted"/>
<reference evidence="1 2" key="1">
    <citation type="submission" date="2018-05" db="EMBL/GenBank/DDBJ databases">
        <title>Genomic Encyclopedia of Type Strains, Phase IV (KMG-IV): sequencing the most valuable type-strain genomes for metagenomic binning, comparative biology and taxonomic classification.</title>
        <authorList>
            <person name="Goeker M."/>
        </authorList>
    </citation>
    <scope>NUCLEOTIDE SEQUENCE [LARGE SCALE GENOMIC DNA]</scope>
    <source>
        <strain evidence="1 2">DSM 18773</strain>
    </source>
</reference>